<dbReference type="STRING" id="412690.SAMN04489834_3288"/>
<evidence type="ECO:0000313" key="2">
    <source>
        <dbReference type="Proteomes" id="UP000181956"/>
    </source>
</evidence>
<organism evidence="1 2">
    <name type="scientific">Microterricola viridarii</name>
    <dbReference type="NCBI Taxonomy" id="412690"/>
    <lineage>
        <taxon>Bacteria</taxon>
        <taxon>Bacillati</taxon>
        <taxon>Actinomycetota</taxon>
        <taxon>Actinomycetes</taxon>
        <taxon>Micrococcales</taxon>
        <taxon>Microbacteriaceae</taxon>
        <taxon>Microterricola</taxon>
    </lineage>
</organism>
<dbReference type="AlphaFoldDB" id="A0A1H1Z1X2"/>
<evidence type="ECO:0000313" key="1">
    <source>
        <dbReference type="EMBL" id="SDT27785.1"/>
    </source>
</evidence>
<dbReference type="RefSeq" id="WP_083364993.1">
    <property type="nucleotide sequence ID" value="NZ_LT629742.1"/>
</dbReference>
<dbReference type="Gene3D" id="2.60.40.10">
    <property type="entry name" value="Immunoglobulins"/>
    <property type="match status" value="1"/>
</dbReference>
<dbReference type="EMBL" id="LT629742">
    <property type="protein sequence ID" value="SDT27785.1"/>
    <property type="molecule type" value="Genomic_DNA"/>
</dbReference>
<sequence>MTASTSSKRTKRSTAIRLSLAGLALVGIGAAATTAAWTDNVFFSASASTMTFNLQGKYAGGTFVEGDTSGTAIAIPSTAFANLTPGDTKTAVITVKNAGTLTAYLSPASLSATGDLFAGGTPATASITSITAATPLAPGAELDLTVTVTAPSVWANSYQGKSGAITVQVTGASS</sequence>
<keyword evidence="2" id="KW-1185">Reference proteome</keyword>
<name>A0A1H1Z1X2_9MICO</name>
<dbReference type="InterPro" id="IPR013783">
    <property type="entry name" value="Ig-like_fold"/>
</dbReference>
<dbReference type="Proteomes" id="UP000181956">
    <property type="component" value="Chromosome I"/>
</dbReference>
<accession>A0A1H1Z1X2</accession>
<reference evidence="2" key="1">
    <citation type="submission" date="2016-10" db="EMBL/GenBank/DDBJ databases">
        <authorList>
            <person name="Varghese N."/>
            <person name="Submissions S."/>
        </authorList>
    </citation>
    <scope>NUCLEOTIDE SEQUENCE [LARGE SCALE GENOMIC DNA]</scope>
    <source>
        <strain evidence="2">DSM 21772</strain>
    </source>
</reference>
<dbReference type="GO" id="GO:0005975">
    <property type="term" value="P:carbohydrate metabolic process"/>
    <property type="evidence" value="ECO:0007669"/>
    <property type="project" value="UniProtKB-ARBA"/>
</dbReference>
<gene>
    <name evidence="1" type="ORF">SAMN04489834_3288</name>
</gene>
<proteinExistence type="predicted"/>
<protein>
    <recommendedName>
        <fullName evidence="3">SipW-cognate class signal peptide</fullName>
    </recommendedName>
</protein>
<evidence type="ECO:0008006" key="3">
    <source>
        <dbReference type="Google" id="ProtNLM"/>
    </source>
</evidence>